<reference evidence="3 4" key="1">
    <citation type="submission" date="2013-08" db="EMBL/GenBank/DDBJ databases">
        <title>Genome sequencing of Cellulomonas carbonis T26.</title>
        <authorList>
            <person name="Chen F."/>
            <person name="Li Y."/>
            <person name="Wang G."/>
        </authorList>
    </citation>
    <scope>NUCLEOTIDE SEQUENCE [LARGE SCALE GENOMIC DNA]</scope>
    <source>
        <strain evidence="3 4">T26</strain>
    </source>
</reference>
<dbReference type="PROSITE" id="PS50975">
    <property type="entry name" value="ATP_GRASP"/>
    <property type="match status" value="1"/>
</dbReference>
<keyword evidence="4" id="KW-1185">Reference proteome</keyword>
<dbReference type="AlphaFoldDB" id="A0A0A0BTT8"/>
<dbReference type="RefSeq" id="WP_043606763.1">
    <property type="nucleotide sequence ID" value="NZ_AXCY01000045.1"/>
</dbReference>
<evidence type="ECO:0000313" key="3">
    <source>
        <dbReference type="EMBL" id="KGM10574.1"/>
    </source>
</evidence>
<evidence type="ECO:0000259" key="2">
    <source>
        <dbReference type="PROSITE" id="PS50975"/>
    </source>
</evidence>
<gene>
    <name evidence="3" type="ORF">N868_14455</name>
</gene>
<dbReference type="GO" id="GO:0005524">
    <property type="term" value="F:ATP binding"/>
    <property type="evidence" value="ECO:0007669"/>
    <property type="project" value="UniProtKB-UniRule"/>
</dbReference>
<dbReference type="PANTHER" id="PTHR39217">
    <property type="match status" value="1"/>
</dbReference>
<accession>A0A0A0BTT8</accession>
<comment type="caution">
    <text evidence="3">The sequence shown here is derived from an EMBL/GenBank/DDBJ whole genome shotgun (WGS) entry which is preliminary data.</text>
</comment>
<name>A0A0A0BTT8_9CELL</name>
<reference evidence="3 4" key="2">
    <citation type="journal article" date="2015" name="Stand. Genomic Sci.">
        <title>Draft genome sequence of Cellulomonas carbonis T26(T) and comparative analysis of six Cellulomonas genomes.</title>
        <authorList>
            <person name="Zhuang W."/>
            <person name="Zhang S."/>
            <person name="Xia X."/>
            <person name="Wang G."/>
        </authorList>
    </citation>
    <scope>NUCLEOTIDE SEQUENCE [LARGE SCALE GENOMIC DNA]</scope>
    <source>
        <strain evidence="3 4">T26</strain>
    </source>
</reference>
<keyword evidence="1" id="KW-0547">Nucleotide-binding</keyword>
<dbReference type="PANTHER" id="PTHR39217:SF1">
    <property type="entry name" value="GLUTATHIONE SYNTHETASE"/>
    <property type="match status" value="1"/>
</dbReference>
<dbReference type="SUPFAM" id="SSF56059">
    <property type="entry name" value="Glutathione synthetase ATP-binding domain-like"/>
    <property type="match status" value="1"/>
</dbReference>
<dbReference type="Proteomes" id="UP000029839">
    <property type="component" value="Unassembled WGS sequence"/>
</dbReference>
<dbReference type="OrthoDB" id="3373978at2"/>
<organism evidence="3 4">
    <name type="scientific">Cellulomonas carbonis T26</name>
    <dbReference type="NCBI Taxonomy" id="947969"/>
    <lineage>
        <taxon>Bacteria</taxon>
        <taxon>Bacillati</taxon>
        <taxon>Actinomycetota</taxon>
        <taxon>Actinomycetes</taxon>
        <taxon>Micrococcales</taxon>
        <taxon>Cellulomonadaceae</taxon>
        <taxon>Cellulomonas</taxon>
    </lineage>
</organism>
<sequence length="309" mass="33688">MTRIALATCAALPHLDSEDTPLLTTLAAAGATAEAAVWDDPAVDWSSYDLVVIRSAWDYAQRRDEFLDWTARVEAVTQLANPSPVVRWNTDKHYLAELERAGVRVVPTTWLEPERQFSSRALHTRFPAGGEFVIKPAVSAGSIDTGRYTAIDAQSRGMAISHAKRLLEAGRTVMVQRYLTSVDTVGERAHVFVDGEHSHSVLKGAMLDGPDVAVDGVYKEEKMSPVDASPEEIAMSQEVIATARRLLSAGSAEDDRPFLYARVDVVSDDDGRPVLMELEMVEPSLFVSLSEGALERLTDAIVARAGAPR</sequence>
<proteinExistence type="predicted"/>
<feature type="domain" description="ATP-grasp" evidence="2">
    <location>
        <begin position="95"/>
        <end position="306"/>
    </location>
</feature>
<keyword evidence="1" id="KW-0067">ATP-binding</keyword>
<evidence type="ECO:0000256" key="1">
    <source>
        <dbReference type="PROSITE-ProRule" id="PRU00409"/>
    </source>
</evidence>
<dbReference type="GO" id="GO:0046872">
    <property type="term" value="F:metal ion binding"/>
    <property type="evidence" value="ECO:0007669"/>
    <property type="project" value="InterPro"/>
</dbReference>
<dbReference type="InterPro" id="IPR053191">
    <property type="entry name" value="DcsG_Biosynth_Enzyme"/>
</dbReference>
<protein>
    <recommendedName>
        <fullName evidence="2">ATP-grasp domain-containing protein</fullName>
    </recommendedName>
</protein>
<dbReference type="InterPro" id="IPR011761">
    <property type="entry name" value="ATP-grasp"/>
</dbReference>
<dbReference type="EMBL" id="AXCY01000045">
    <property type="protein sequence ID" value="KGM10574.1"/>
    <property type="molecule type" value="Genomic_DNA"/>
</dbReference>
<evidence type="ECO:0000313" key="4">
    <source>
        <dbReference type="Proteomes" id="UP000029839"/>
    </source>
</evidence>